<dbReference type="NCBIfam" id="TIGR01451">
    <property type="entry name" value="B_ant_repeat"/>
    <property type="match status" value="1"/>
</dbReference>
<dbReference type="PROSITE" id="PS00018">
    <property type="entry name" value="EF_HAND_1"/>
    <property type="match status" value="2"/>
</dbReference>
<feature type="chain" id="PRO_5012715558" description="DUF11 domain-containing protein" evidence="2">
    <location>
        <begin position="22"/>
        <end position="677"/>
    </location>
</feature>
<feature type="region of interest" description="Disordered" evidence="1">
    <location>
        <begin position="346"/>
        <end position="404"/>
    </location>
</feature>
<dbReference type="RefSeq" id="WP_088246815.1">
    <property type="nucleotide sequence ID" value="NZ_BNAM01000024.1"/>
</dbReference>
<accession>A0A246BSZ0</accession>
<organism evidence="3 4">
    <name type="scientific">Deinococcus indicus</name>
    <dbReference type="NCBI Taxonomy" id="223556"/>
    <lineage>
        <taxon>Bacteria</taxon>
        <taxon>Thermotogati</taxon>
        <taxon>Deinococcota</taxon>
        <taxon>Deinococci</taxon>
        <taxon>Deinococcales</taxon>
        <taxon>Deinococcaceae</taxon>
        <taxon>Deinococcus</taxon>
    </lineage>
</organism>
<keyword evidence="2" id="KW-0732">Signal</keyword>
<comment type="caution">
    <text evidence="3">The sequence shown here is derived from an EMBL/GenBank/DDBJ whole genome shotgun (WGS) entry which is preliminary data.</text>
</comment>
<dbReference type="OrthoDB" id="53563at2"/>
<evidence type="ECO:0000313" key="3">
    <source>
        <dbReference type="EMBL" id="OWL98781.1"/>
    </source>
</evidence>
<evidence type="ECO:0000256" key="1">
    <source>
        <dbReference type="SAM" id="MobiDB-lite"/>
    </source>
</evidence>
<protein>
    <recommendedName>
        <fullName evidence="5">DUF11 domain-containing protein</fullName>
    </recommendedName>
</protein>
<reference evidence="3 4" key="1">
    <citation type="submission" date="2017-05" db="EMBL/GenBank/DDBJ databases">
        <title>De novo genome assembly of Deniococcus indicus strain DR1.</title>
        <authorList>
            <person name="Chauhan D."/>
            <person name="Yennamalli R.M."/>
            <person name="Priyadarshini R."/>
        </authorList>
    </citation>
    <scope>NUCLEOTIDE SEQUENCE [LARGE SCALE GENOMIC DNA]</scope>
    <source>
        <strain evidence="3 4">DR1</strain>
    </source>
</reference>
<dbReference type="InterPro" id="IPR018247">
    <property type="entry name" value="EF_Hand_1_Ca_BS"/>
</dbReference>
<sequence length="677" mass="69196">MKNSWKFAALLAALAAGSASAATPAGTVITNIAEIVFTPEGSPPGTPPTTVPSNPVTTTVLPVPDFTILVNDKSAVVTAPDYTQPGQSTTAKPGDTVVFPYTLTNTGNVPNESYTLTNTPDPTAAVKTPENIRFFPISADTNNDGTLSPAEILAATPITTITGVNQDQAVKFFQVYTIPATATSTDKFGGDPTGDRQDNPAFNNDPAVPRDANNSNVTTVDRKDATVIGPKNDPDGNGNPLTPPYQSTDTTPVTITPSAADTQTAQATTTTTVVTFTNTVQNTGNRPDVFDITAVQAGFPTGTIVTLLKPDGTPLTDTDGDGVPDVGSLTPGQTADLLVRVTFPAGSAPTTPGTQPTVTVTTTSSNDTTKKDTTKDIVSLPGLSFGNPTPNQIGGDPTPVGTPEAGQPGNPLTPIIPPTTCTATSPAIQSTVAMEIANLGSAPDTFDISGTAPIKLTDGTTQNVAVKYFVDANGNKALDTGEVALTDTNANGTPDTGLLAPGAELKLIAVVDVPCAAAAQTITLNQTAKSPTTGATVTDKNDTITVGTTPVAKPVKTVDKAEVKPGQQLTYTIIGTNTSNANVTKAFIRDTLPANTSFSTTRTAPAPQDRFFAKSNATGTILYSTNGTDWSPTEIAVLPDGGTVYAGVDTNGNGTIDTGDILAPGQTITGTFTVTVK</sequence>
<dbReference type="Proteomes" id="UP000197208">
    <property type="component" value="Unassembled WGS sequence"/>
</dbReference>
<evidence type="ECO:0000313" key="4">
    <source>
        <dbReference type="Proteomes" id="UP000197208"/>
    </source>
</evidence>
<dbReference type="EMBL" id="NHMK01000005">
    <property type="protein sequence ID" value="OWL98781.1"/>
    <property type="molecule type" value="Genomic_DNA"/>
</dbReference>
<dbReference type="AlphaFoldDB" id="A0A246BSZ0"/>
<evidence type="ECO:0008006" key="5">
    <source>
        <dbReference type="Google" id="ProtNLM"/>
    </source>
</evidence>
<keyword evidence="4" id="KW-1185">Reference proteome</keyword>
<feature type="compositionally biased region" description="Polar residues" evidence="1">
    <location>
        <begin position="244"/>
        <end position="261"/>
    </location>
</feature>
<feature type="compositionally biased region" description="Low complexity" evidence="1">
    <location>
        <begin position="349"/>
        <end position="367"/>
    </location>
</feature>
<dbReference type="InterPro" id="IPR047589">
    <property type="entry name" value="DUF11_rpt"/>
</dbReference>
<evidence type="ECO:0000256" key="2">
    <source>
        <dbReference type="SAM" id="SignalP"/>
    </source>
</evidence>
<proteinExistence type="predicted"/>
<feature type="region of interest" description="Disordered" evidence="1">
    <location>
        <begin position="182"/>
        <end position="267"/>
    </location>
</feature>
<gene>
    <name evidence="3" type="ORF">CBQ26_01375</name>
</gene>
<feature type="signal peptide" evidence="2">
    <location>
        <begin position="1"/>
        <end position="21"/>
    </location>
</feature>
<name>A0A246BSZ0_9DEIO</name>